<dbReference type="SMART" id="SM00346">
    <property type="entry name" value="HTH_ICLR"/>
    <property type="match status" value="1"/>
</dbReference>
<evidence type="ECO:0000256" key="1">
    <source>
        <dbReference type="ARBA" id="ARBA00023015"/>
    </source>
</evidence>
<feature type="domain" description="HTH iclR-type" evidence="4">
    <location>
        <begin position="8"/>
        <end position="69"/>
    </location>
</feature>
<dbReference type="PROSITE" id="PS51078">
    <property type="entry name" value="ICLR_ED"/>
    <property type="match status" value="1"/>
</dbReference>
<dbReference type="SUPFAM" id="SSF46785">
    <property type="entry name" value="Winged helix' DNA-binding domain"/>
    <property type="match status" value="1"/>
</dbReference>
<evidence type="ECO:0000313" key="7">
    <source>
        <dbReference type="Proteomes" id="UP001230908"/>
    </source>
</evidence>
<dbReference type="SUPFAM" id="SSF55781">
    <property type="entry name" value="GAF domain-like"/>
    <property type="match status" value="1"/>
</dbReference>
<evidence type="ECO:0000259" key="4">
    <source>
        <dbReference type="PROSITE" id="PS51077"/>
    </source>
</evidence>
<dbReference type="Pfam" id="PF09339">
    <property type="entry name" value="HTH_IclR"/>
    <property type="match status" value="1"/>
</dbReference>
<dbReference type="InterPro" id="IPR036390">
    <property type="entry name" value="WH_DNA-bd_sf"/>
</dbReference>
<comment type="caution">
    <text evidence="6">The sequence shown here is derived from an EMBL/GenBank/DDBJ whole genome shotgun (WGS) entry which is preliminary data.</text>
</comment>
<dbReference type="RefSeq" id="WP_308711074.1">
    <property type="nucleotide sequence ID" value="NZ_JAVHUY010000003.1"/>
</dbReference>
<dbReference type="InterPro" id="IPR014757">
    <property type="entry name" value="Tscrpt_reg_IclR_C"/>
</dbReference>
<dbReference type="EMBL" id="JAVHUY010000003">
    <property type="protein sequence ID" value="MDQ7903800.1"/>
    <property type="molecule type" value="Genomic_DNA"/>
</dbReference>
<evidence type="ECO:0000256" key="2">
    <source>
        <dbReference type="ARBA" id="ARBA00023125"/>
    </source>
</evidence>
<evidence type="ECO:0000313" key="6">
    <source>
        <dbReference type="EMBL" id="MDQ7903800.1"/>
    </source>
</evidence>
<dbReference type="InterPro" id="IPR050707">
    <property type="entry name" value="HTH_MetabolicPath_Reg"/>
</dbReference>
<dbReference type="InterPro" id="IPR036388">
    <property type="entry name" value="WH-like_DNA-bd_sf"/>
</dbReference>
<accession>A0ABU0ZBU5</accession>
<dbReference type="Gene3D" id="3.30.450.40">
    <property type="match status" value="1"/>
</dbReference>
<gene>
    <name evidence="6" type="ORF">RB614_04615</name>
</gene>
<keyword evidence="2" id="KW-0238">DNA-binding</keyword>
<protein>
    <submittedName>
        <fullName evidence="6">IclR family transcriptional regulator</fullName>
    </submittedName>
</protein>
<dbReference type="Pfam" id="PF01614">
    <property type="entry name" value="IclR_C"/>
    <property type="match status" value="1"/>
</dbReference>
<reference evidence="6 7" key="1">
    <citation type="submission" date="2023-08" db="EMBL/GenBank/DDBJ databases">
        <title>Phytohabitans sansha sp. nov., isolated from marine sediment.</title>
        <authorList>
            <person name="Zhao Y."/>
            <person name="Yi K."/>
        </authorList>
    </citation>
    <scope>NUCLEOTIDE SEQUENCE [LARGE SCALE GENOMIC DNA]</scope>
    <source>
        <strain evidence="6 7">ZYX-F-186</strain>
    </source>
</reference>
<feature type="domain" description="IclR-ED" evidence="5">
    <location>
        <begin position="70"/>
        <end position="242"/>
    </location>
</feature>
<evidence type="ECO:0000259" key="5">
    <source>
        <dbReference type="PROSITE" id="PS51078"/>
    </source>
</evidence>
<dbReference type="Proteomes" id="UP001230908">
    <property type="component" value="Unassembled WGS sequence"/>
</dbReference>
<keyword evidence="1" id="KW-0805">Transcription regulation</keyword>
<name>A0ABU0ZBU5_9ACTN</name>
<dbReference type="PANTHER" id="PTHR30136:SF24">
    <property type="entry name" value="HTH-TYPE TRANSCRIPTIONAL REPRESSOR ALLR"/>
    <property type="match status" value="1"/>
</dbReference>
<keyword evidence="7" id="KW-1185">Reference proteome</keyword>
<evidence type="ECO:0000256" key="3">
    <source>
        <dbReference type="ARBA" id="ARBA00023163"/>
    </source>
</evidence>
<proteinExistence type="predicted"/>
<organism evidence="6 7">
    <name type="scientific">Phytohabitans maris</name>
    <dbReference type="NCBI Taxonomy" id="3071409"/>
    <lineage>
        <taxon>Bacteria</taxon>
        <taxon>Bacillati</taxon>
        <taxon>Actinomycetota</taxon>
        <taxon>Actinomycetes</taxon>
        <taxon>Micromonosporales</taxon>
        <taxon>Micromonosporaceae</taxon>
    </lineage>
</organism>
<dbReference type="PANTHER" id="PTHR30136">
    <property type="entry name" value="HELIX-TURN-HELIX TRANSCRIPTIONAL REGULATOR, ICLR FAMILY"/>
    <property type="match status" value="1"/>
</dbReference>
<dbReference type="InterPro" id="IPR029016">
    <property type="entry name" value="GAF-like_dom_sf"/>
</dbReference>
<sequence length="242" mass="25744">MPEDAAPVQSILRAFQLLEALASAGGRASVTGLRDATGLPVATIHRLLRTLVAAGYVRQEANRTYALGMKAARLGEASGHLIARWATPHLQRVVDKLDESANLAKLDGLQVVYVAQVPGRHSMRMFTEVGRHAGVHTTAVGKAMLAQLPERRARTLVAHGPRSPESLRAELDRVRRDGFAIDDEEEEPGVKCVAVALPPVDLAVPMAVSISGPVTRMTDDLVRSAVPVLASAASALGIEFST</sequence>
<dbReference type="InterPro" id="IPR005471">
    <property type="entry name" value="Tscrpt_reg_IclR_N"/>
</dbReference>
<keyword evidence="3" id="KW-0804">Transcription</keyword>
<dbReference type="PROSITE" id="PS51077">
    <property type="entry name" value="HTH_ICLR"/>
    <property type="match status" value="1"/>
</dbReference>
<dbReference type="Gene3D" id="1.10.10.10">
    <property type="entry name" value="Winged helix-like DNA-binding domain superfamily/Winged helix DNA-binding domain"/>
    <property type="match status" value="1"/>
</dbReference>